<dbReference type="Gene3D" id="3.60.40.10">
    <property type="entry name" value="PPM-type phosphatase domain"/>
    <property type="match status" value="1"/>
</dbReference>
<evidence type="ECO:0000313" key="3">
    <source>
        <dbReference type="EMBL" id="XCG63527.1"/>
    </source>
</evidence>
<evidence type="ECO:0000259" key="2">
    <source>
        <dbReference type="PROSITE" id="PS51746"/>
    </source>
</evidence>
<proteinExistence type="predicted"/>
<reference evidence="3" key="1">
    <citation type="submission" date="2024-05" db="EMBL/GenBank/DDBJ databases">
        <authorList>
            <person name="Cai S.Y."/>
            <person name="Jin L.M."/>
            <person name="Li H.R."/>
        </authorList>
    </citation>
    <scope>NUCLEOTIDE SEQUENCE</scope>
    <source>
        <strain evidence="3">A5-74</strain>
    </source>
</reference>
<name>A0AAU8DQ94_9ACTN</name>
<dbReference type="CDD" id="cd00143">
    <property type="entry name" value="PP2Cc"/>
    <property type="match status" value="1"/>
</dbReference>
<dbReference type="RefSeq" id="WP_353649142.1">
    <property type="nucleotide sequence ID" value="NZ_CP159218.1"/>
</dbReference>
<feature type="region of interest" description="Disordered" evidence="1">
    <location>
        <begin position="255"/>
        <end position="289"/>
    </location>
</feature>
<sequence>MSVRAYTVSAVGRSDIGLVKPNNEDAFHVGSGLAVVADGVGGSAAGEVASRTVVEVFAALDHVDADADVYELITGAVRRATDSLLDQVEADPSLEGMGTTVTAMIWSGTRLVFAQIGDSRAYFLEQGAEQAERHPDLSTDLIQITKDDSFVQYLVDQGLLAPEEAAHHPRRNVILKALNGTTVSPAYTTFAPRIGDRYLLCSDGLTDYVDIDSICETIDGTDAEDAAERLIELSLAAGAPDNVTAIIADVVADPNSADPTSAHLTEPPARSSADDSPTMRIPAVEDTRS</sequence>
<dbReference type="InterPro" id="IPR015655">
    <property type="entry name" value="PP2C"/>
</dbReference>
<protein>
    <submittedName>
        <fullName evidence="3">Protein phosphatase 2C domain-containing protein</fullName>
    </submittedName>
</protein>
<dbReference type="SMART" id="SM00331">
    <property type="entry name" value="PP2C_SIG"/>
    <property type="match status" value="1"/>
</dbReference>
<organism evidence="3">
    <name type="scientific">Nakamurella sp. A5-74</name>
    <dbReference type="NCBI Taxonomy" id="3158264"/>
    <lineage>
        <taxon>Bacteria</taxon>
        <taxon>Bacillati</taxon>
        <taxon>Actinomycetota</taxon>
        <taxon>Actinomycetes</taxon>
        <taxon>Nakamurellales</taxon>
        <taxon>Nakamurellaceae</taxon>
        <taxon>Nakamurella</taxon>
    </lineage>
</organism>
<dbReference type="GO" id="GO:0004722">
    <property type="term" value="F:protein serine/threonine phosphatase activity"/>
    <property type="evidence" value="ECO:0007669"/>
    <property type="project" value="InterPro"/>
</dbReference>
<dbReference type="SUPFAM" id="SSF81606">
    <property type="entry name" value="PP2C-like"/>
    <property type="match status" value="1"/>
</dbReference>
<dbReference type="InterPro" id="IPR001932">
    <property type="entry name" value="PPM-type_phosphatase-like_dom"/>
</dbReference>
<dbReference type="PROSITE" id="PS51746">
    <property type="entry name" value="PPM_2"/>
    <property type="match status" value="1"/>
</dbReference>
<accession>A0AAU8DQ94</accession>
<dbReference type="SMART" id="SM00332">
    <property type="entry name" value="PP2Cc"/>
    <property type="match status" value="1"/>
</dbReference>
<dbReference type="PANTHER" id="PTHR47992">
    <property type="entry name" value="PROTEIN PHOSPHATASE"/>
    <property type="match status" value="1"/>
</dbReference>
<dbReference type="InterPro" id="IPR036457">
    <property type="entry name" value="PPM-type-like_dom_sf"/>
</dbReference>
<dbReference type="AlphaFoldDB" id="A0AAU8DQ94"/>
<gene>
    <name evidence="3" type="ORF">ABLG96_20415</name>
</gene>
<feature type="domain" description="PPM-type phosphatase" evidence="2">
    <location>
        <begin position="2"/>
        <end position="250"/>
    </location>
</feature>
<evidence type="ECO:0000256" key="1">
    <source>
        <dbReference type="SAM" id="MobiDB-lite"/>
    </source>
</evidence>
<dbReference type="Pfam" id="PF13672">
    <property type="entry name" value="PP2C_2"/>
    <property type="match status" value="1"/>
</dbReference>
<dbReference type="EMBL" id="CP159218">
    <property type="protein sequence ID" value="XCG63527.1"/>
    <property type="molecule type" value="Genomic_DNA"/>
</dbReference>